<dbReference type="AlphaFoldDB" id="A0A1X0DDQ5"/>
<feature type="compositionally biased region" description="Low complexity" evidence="1">
    <location>
        <begin position="141"/>
        <end position="165"/>
    </location>
</feature>
<name>A0A1X0DDQ5_9MYCO</name>
<evidence type="ECO:0000313" key="4">
    <source>
        <dbReference type="EMBL" id="ORA70488.1"/>
    </source>
</evidence>
<protein>
    <recommendedName>
        <fullName evidence="3">DUF4190 domain-containing protein</fullName>
    </recommendedName>
</protein>
<dbReference type="RefSeq" id="WP_083030868.1">
    <property type="nucleotide sequence ID" value="NZ_AP022618.1"/>
</dbReference>
<dbReference type="STRING" id="444597.BST26_10695"/>
<reference evidence="4 5" key="1">
    <citation type="submission" date="2016-12" db="EMBL/GenBank/DDBJ databases">
        <title>The new phylogeny of genus Mycobacterium.</title>
        <authorList>
            <person name="Tortoli E."/>
            <person name="Trovato A."/>
            <person name="Cirillo D.M."/>
        </authorList>
    </citation>
    <scope>NUCLEOTIDE SEQUENCE [LARGE SCALE GENOMIC DNA]</scope>
    <source>
        <strain evidence="4 5">DSM 45130</strain>
    </source>
</reference>
<proteinExistence type="predicted"/>
<evidence type="ECO:0000259" key="3">
    <source>
        <dbReference type="Pfam" id="PF13828"/>
    </source>
</evidence>
<dbReference type="EMBL" id="MVHS01000021">
    <property type="protein sequence ID" value="ORA70488.1"/>
    <property type="molecule type" value="Genomic_DNA"/>
</dbReference>
<feature type="compositionally biased region" description="Gly residues" evidence="1">
    <location>
        <begin position="1"/>
        <end position="29"/>
    </location>
</feature>
<dbReference type="Proteomes" id="UP000192801">
    <property type="component" value="Unassembled WGS sequence"/>
</dbReference>
<feature type="transmembrane region" description="Helical" evidence="2">
    <location>
        <begin position="110"/>
        <end position="133"/>
    </location>
</feature>
<feature type="domain" description="DUF4190" evidence="3">
    <location>
        <begin position="74"/>
        <end position="126"/>
    </location>
</feature>
<keyword evidence="2" id="KW-0812">Transmembrane</keyword>
<evidence type="ECO:0000256" key="2">
    <source>
        <dbReference type="SAM" id="Phobius"/>
    </source>
</evidence>
<comment type="caution">
    <text evidence="4">The sequence shown here is derived from an EMBL/GenBank/DDBJ whole genome shotgun (WGS) entry which is preliminary data.</text>
</comment>
<feature type="region of interest" description="Disordered" evidence="1">
    <location>
        <begin position="1"/>
        <end position="65"/>
    </location>
</feature>
<dbReference type="Pfam" id="PF13828">
    <property type="entry name" value="DUF4190"/>
    <property type="match status" value="1"/>
</dbReference>
<keyword evidence="2" id="KW-0472">Membrane</keyword>
<evidence type="ECO:0000313" key="5">
    <source>
        <dbReference type="Proteomes" id="UP000192801"/>
    </source>
</evidence>
<sequence length="254" mass="26891">MTYGGGPYGGDPFGGDPFGGDPFGGGPSQPGGYQPASGGYGAPFGDAPMSTGYPGPGGFPAPTEPQGEVNTLATLSVVFAFVFAPVGALLGHLALNQIKERNQAGRRRAVLGLTLSYVIILLTIIALLVWLLLLRGHGESEPTVPHQSTTTTTRTTTTAPPRTSTSVVTVEPTTRPTVRVEELRVGDCVEIQNLRPNPEEGESAQFIKAYRASCEVRDGVFQVTDVVPTEAQCRTSMLYNHEKTVFACYVKYAG</sequence>
<keyword evidence="2" id="KW-1133">Transmembrane helix</keyword>
<gene>
    <name evidence="4" type="ORF">BST26_10695</name>
</gene>
<feature type="region of interest" description="Disordered" evidence="1">
    <location>
        <begin position="140"/>
        <end position="165"/>
    </location>
</feature>
<feature type="transmembrane region" description="Helical" evidence="2">
    <location>
        <begin position="72"/>
        <end position="98"/>
    </location>
</feature>
<evidence type="ECO:0000256" key="1">
    <source>
        <dbReference type="SAM" id="MobiDB-lite"/>
    </source>
</evidence>
<keyword evidence="5" id="KW-1185">Reference proteome</keyword>
<dbReference type="InterPro" id="IPR025241">
    <property type="entry name" value="DUF4190"/>
</dbReference>
<accession>A0A1X0DDQ5</accession>
<organism evidence="4 5">
    <name type="scientific">Mycolicibacterium insubricum</name>
    <dbReference type="NCBI Taxonomy" id="444597"/>
    <lineage>
        <taxon>Bacteria</taxon>
        <taxon>Bacillati</taxon>
        <taxon>Actinomycetota</taxon>
        <taxon>Actinomycetes</taxon>
        <taxon>Mycobacteriales</taxon>
        <taxon>Mycobacteriaceae</taxon>
        <taxon>Mycolicibacterium</taxon>
    </lineage>
</organism>